<reference evidence="2" key="1">
    <citation type="journal article" date="2019" name="Int. J. Syst. Evol. Microbiol.">
        <title>The Global Catalogue of Microorganisms (GCM) 10K type strain sequencing project: providing services to taxonomists for standard genome sequencing and annotation.</title>
        <authorList>
            <consortium name="The Broad Institute Genomics Platform"/>
            <consortium name="The Broad Institute Genome Sequencing Center for Infectious Disease"/>
            <person name="Wu L."/>
            <person name="Ma J."/>
        </authorList>
    </citation>
    <scope>NUCLEOTIDE SEQUENCE [LARGE SCALE GENOMIC DNA]</scope>
    <source>
        <strain evidence="2">CECT 8482</strain>
    </source>
</reference>
<gene>
    <name evidence="1" type="ORF">QWZ10_06955</name>
</gene>
<organism evidence="1 2">
    <name type="scientific">Paracoccus cavernae</name>
    <dbReference type="NCBI Taxonomy" id="1571207"/>
    <lineage>
        <taxon>Bacteria</taxon>
        <taxon>Pseudomonadati</taxon>
        <taxon>Pseudomonadota</taxon>
        <taxon>Alphaproteobacteria</taxon>
        <taxon>Rhodobacterales</taxon>
        <taxon>Paracoccaceae</taxon>
        <taxon>Paracoccus</taxon>
    </lineage>
</organism>
<name>A0ABT8D726_9RHOB</name>
<comment type="caution">
    <text evidence="1">The sequence shown here is derived from an EMBL/GenBank/DDBJ whole genome shotgun (WGS) entry which is preliminary data.</text>
</comment>
<proteinExistence type="predicted"/>
<protein>
    <submittedName>
        <fullName evidence="1">Uncharacterized protein</fullName>
    </submittedName>
</protein>
<dbReference type="Proteomes" id="UP001243846">
    <property type="component" value="Unassembled WGS sequence"/>
</dbReference>
<accession>A0ABT8D726</accession>
<dbReference type="EMBL" id="JAUFRC010000001">
    <property type="protein sequence ID" value="MDN3711627.1"/>
    <property type="molecule type" value="Genomic_DNA"/>
</dbReference>
<sequence>MGVPEEFHLSITCDWDELAVYADTVIRGRIGTVYLGATTTWGGTDLIGAVDVITGTCDGMVLRSEEVDEDGQPVTLFTLTVTLSTGPSYRTMAAIAHSHEDQSRAYPADTAGRHLMFAQADAQKTQWPEP</sequence>
<evidence type="ECO:0000313" key="2">
    <source>
        <dbReference type="Proteomes" id="UP001243846"/>
    </source>
</evidence>
<evidence type="ECO:0000313" key="1">
    <source>
        <dbReference type="EMBL" id="MDN3711627.1"/>
    </source>
</evidence>
<keyword evidence="2" id="KW-1185">Reference proteome</keyword>